<dbReference type="PROSITE" id="PS50235">
    <property type="entry name" value="USP_3"/>
    <property type="match status" value="1"/>
</dbReference>
<feature type="domain" description="USP" evidence="12">
    <location>
        <begin position="215"/>
        <end position="544"/>
    </location>
</feature>
<evidence type="ECO:0000256" key="3">
    <source>
        <dbReference type="ARBA" id="ARBA00009085"/>
    </source>
</evidence>
<evidence type="ECO:0000256" key="4">
    <source>
        <dbReference type="ARBA" id="ARBA00012759"/>
    </source>
</evidence>
<protein>
    <recommendedName>
        <fullName evidence="4">ubiquitinyl hydrolase 1</fullName>
        <ecNumber evidence="4">3.4.19.12</ecNumber>
    </recommendedName>
</protein>
<evidence type="ECO:0000256" key="8">
    <source>
        <dbReference type="ARBA" id="ARBA00022807"/>
    </source>
</evidence>
<comment type="catalytic activity">
    <reaction evidence="1">
        <text>Thiol-dependent hydrolysis of ester, thioester, amide, peptide and isopeptide bonds formed by the C-terminal Gly of ubiquitin (a 76-residue protein attached to proteins as an intracellular targeting signal).</text>
        <dbReference type="EC" id="3.4.19.12"/>
    </reaction>
</comment>
<keyword evidence="7" id="KW-0378">Hydrolase</keyword>
<dbReference type="Gene3D" id="3.10.20.90">
    <property type="entry name" value="Phosphatidylinositol 3-kinase Catalytic Subunit, Chain A, domain 1"/>
    <property type="match status" value="2"/>
</dbReference>
<sequence>MSVDTPSTPSPPLEVSQVSLPDKPTDQVEPSVILADDHSAMMGKVCPSLDDLESEEEGYYTWHIDSWRKLEKRLHGPSFKCGNFEWKVLLFPAGNAVDCVSLYLECCPTEKITDDDDQDWSVCAQFGLVLSNYRDTSIYAEHHASHRFTPEEKDWGFTKFYELRKLTAKHEDKDVPLVEDDKANITAYVKIIKDPTGVLWHNFINYNSKKETGYVGLRNQGATCYMNSLLQSLYFTKYFRKAVYQIPTENDEPISSVPLALQRVFYQLQTSAHPVGTLELTRSFGWDTTDAFTQHDVQELNRVLMDNLEGKMKSTKVDGALTELFVGQMKSFVKCINVDFESSRSEDFWDIQLNVKGMRNLHESFKDYVQVETLNGENQYQATGYGLQDAEKGVIFQSFPPVLHLQLKRFEYDFNRDMMVKINDRHEFPLEIDLQEFLVPDASKDESWVYVLHGVLVHSGDLNAGHYYALLKPEKDGYWYKFDDDRVTRATLKEVLDENYGEDPHQQSQLSNTTFPGQYPPIRQFGKFSLKRHSNAYMLVYLRKSRIDTVLAPLAEEETPRHLPERLEHEVREEEARRKEREEQHLYMYVRIMSNRQFMYYHGVDIGPWSDEAHEESPPEARPMTFKVLKTSTIKDLRDRVAKDLAIDDSSTIRFWVMVSRQNKTLRPDIPLLDVLPRTLEEIKERQSGKSPDLRLWMEEAQIDPESNTIVPWQAEGGQTASKLLIFLKHFDPFTQSLTGMGCCIVGRNDKVSDIFQYIIKMMQWPSNTMIDLYEEIQPSMIEAIKVKQSFAQVEIQEGDIICFQKHLSEGELVKINGCHDVKSYYDFLRNRVLIVFKPRFQNGPVQGDFELWLSLKDNYQQLSQKVAAHLKCDPSHIRFTTTQLSGSIKTIIKATSTLNLGQMLHTGYSQIYSNVVLYEVLDLSLQELETKKALKLMWLTDGITQEYQYDILVPKNGTMKDVLEVLKVKANLSEEEASRVRFFGVHMNKLHRLYPEDYSVLSIIDSTQLYAEEMTDDDLDKTDDERYIEVYHFQKEPIRSHGIPFYFLLKPGEKFADTKARLQERTGFKDKQFEKIKFALVQRTQYSKPLYLEDEQIVYDMAEKDDAIGMDHLDKTTYKNLRHEQRAIFIKN</sequence>
<evidence type="ECO:0000256" key="2">
    <source>
        <dbReference type="ARBA" id="ARBA00004123"/>
    </source>
</evidence>
<dbReference type="SUPFAM" id="SSF54001">
    <property type="entry name" value="Cysteine proteinases"/>
    <property type="match status" value="1"/>
</dbReference>
<dbReference type="GO" id="GO:0005634">
    <property type="term" value="C:nucleus"/>
    <property type="evidence" value="ECO:0007669"/>
    <property type="project" value="UniProtKB-SubCell"/>
</dbReference>
<keyword evidence="9" id="KW-0539">Nucleus</keyword>
<dbReference type="PROSITE" id="PS00973">
    <property type="entry name" value="USP_2"/>
    <property type="match status" value="1"/>
</dbReference>
<evidence type="ECO:0000256" key="6">
    <source>
        <dbReference type="ARBA" id="ARBA00022786"/>
    </source>
</evidence>
<keyword evidence="5" id="KW-0645">Protease</keyword>
<dbReference type="SMART" id="SM00061">
    <property type="entry name" value="MATH"/>
    <property type="match status" value="1"/>
</dbReference>
<dbReference type="FunFam" id="2.60.210.10:FF:000011">
    <property type="entry name" value="Ubiquitin carboxyl-terminal hydrolase 7"/>
    <property type="match status" value="1"/>
</dbReference>
<dbReference type="SUPFAM" id="SSF49599">
    <property type="entry name" value="TRAF domain-like"/>
    <property type="match status" value="1"/>
</dbReference>
<dbReference type="EMBL" id="KV454290">
    <property type="protein sequence ID" value="ODQ75617.1"/>
    <property type="molecule type" value="Genomic_DNA"/>
</dbReference>
<name>A0A1E3QF31_LIPST</name>
<dbReference type="GO" id="GO:0006508">
    <property type="term" value="P:proteolysis"/>
    <property type="evidence" value="ECO:0007669"/>
    <property type="project" value="UniProtKB-KW"/>
</dbReference>
<dbReference type="PANTHER" id="PTHR24006">
    <property type="entry name" value="UBIQUITIN CARBOXYL-TERMINAL HYDROLASE"/>
    <property type="match status" value="1"/>
</dbReference>
<evidence type="ECO:0000259" key="11">
    <source>
        <dbReference type="PROSITE" id="PS50144"/>
    </source>
</evidence>
<feature type="region of interest" description="Disordered" evidence="10">
    <location>
        <begin position="1"/>
        <end position="27"/>
    </location>
</feature>
<dbReference type="GO" id="GO:0004843">
    <property type="term" value="F:cysteine-type deubiquitinase activity"/>
    <property type="evidence" value="ECO:0007669"/>
    <property type="project" value="UniProtKB-EC"/>
</dbReference>
<evidence type="ECO:0000256" key="5">
    <source>
        <dbReference type="ARBA" id="ARBA00022670"/>
    </source>
</evidence>
<keyword evidence="6" id="KW-0833">Ubl conjugation pathway</keyword>
<dbReference type="Pfam" id="PF12436">
    <property type="entry name" value="USP7_ICP0_bdg"/>
    <property type="match status" value="1"/>
</dbReference>
<dbReference type="CDD" id="cd02659">
    <property type="entry name" value="peptidase_C19C"/>
    <property type="match status" value="1"/>
</dbReference>
<reference evidence="13 14" key="1">
    <citation type="journal article" date="2016" name="Proc. Natl. Acad. Sci. U.S.A.">
        <title>Comparative genomics of biotechnologically important yeasts.</title>
        <authorList>
            <person name="Riley R."/>
            <person name="Haridas S."/>
            <person name="Wolfe K.H."/>
            <person name="Lopes M.R."/>
            <person name="Hittinger C.T."/>
            <person name="Goeker M."/>
            <person name="Salamov A.A."/>
            <person name="Wisecaver J.H."/>
            <person name="Long T.M."/>
            <person name="Calvey C.H."/>
            <person name="Aerts A.L."/>
            <person name="Barry K.W."/>
            <person name="Choi C."/>
            <person name="Clum A."/>
            <person name="Coughlan A.Y."/>
            <person name="Deshpande S."/>
            <person name="Douglass A.P."/>
            <person name="Hanson S.J."/>
            <person name="Klenk H.-P."/>
            <person name="LaButti K.M."/>
            <person name="Lapidus A."/>
            <person name="Lindquist E.A."/>
            <person name="Lipzen A.M."/>
            <person name="Meier-Kolthoff J.P."/>
            <person name="Ohm R.A."/>
            <person name="Otillar R.P."/>
            <person name="Pangilinan J.L."/>
            <person name="Peng Y."/>
            <person name="Rokas A."/>
            <person name="Rosa C.A."/>
            <person name="Scheuner C."/>
            <person name="Sibirny A.A."/>
            <person name="Slot J.C."/>
            <person name="Stielow J.B."/>
            <person name="Sun H."/>
            <person name="Kurtzman C.P."/>
            <person name="Blackwell M."/>
            <person name="Grigoriev I.V."/>
            <person name="Jeffries T.W."/>
        </authorList>
    </citation>
    <scope>NUCLEOTIDE SEQUENCE [LARGE SCALE GENOMIC DNA]</scope>
    <source>
        <strain evidence="13 14">NRRL Y-11557</strain>
    </source>
</reference>
<dbReference type="PROSITE" id="PS00972">
    <property type="entry name" value="USP_1"/>
    <property type="match status" value="1"/>
</dbReference>
<dbReference type="InterPro" id="IPR002083">
    <property type="entry name" value="MATH/TRAF_dom"/>
</dbReference>
<organism evidence="13 14">
    <name type="scientific">Lipomyces starkeyi NRRL Y-11557</name>
    <dbReference type="NCBI Taxonomy" id="675824"/>
    <lineage>
        <taxon>Eukaryota</taxon>
        <taxon>Fungi</taxon>
        <taxon>Dikarya</taxon>
        <taxon>Ascomycota</taxon>
        <taxon>Saccharomycotina</taxon>
        <taxon>Lipomycetes</taxon>
        <taxon>Lipomycetales</taxon>
        <taxon>Lipomycetaceae</taxon>
        <taxon>Lipomyces</taxon>
    </lineage>
</organism>
<dbReference type="PROSITE" id="PS50144">
    <property type="entry name" value="MATH"/>
    <property type="match status" value="1"/>
</dbReference>
<dbReference type="InterPro" id="IPR018200">
    <property type="entry name" value="USP_CS"/>
</dbReference>
<dbReference type="GO" id="GO:0031647">
    <property type="term" value="P:regulation of protein stability"/>
    <property type="evidence" value="ECO:0007669"/>
    <property type="project" value="TreeGrafter"/>
</dbReference>
<dbReference type="Pfam" id="PF00443">
    <property type="entry name" value="UCH"/>
    <property type="match status" value="1"/>
</dbReference>
<evidence type="ECO:0000313" key="14">
    <source>
        <dbReference type="Proteomes" id="UP000094385"/>
    </source>
</evidence>
<dbReference type="PANTHER" id="PTHR24006:SF644">
    <property type="entry name" value="UBIQUITIN CARBOXYL-TERMINAL HYDROLASE 7"/>
    <property type="match status" value="1"/>
</dbReference>
<evidence type="ECO:0000256" key="9">
    <source>
        <dbReference type="ARBA" id="ARBA00023242"/>
    </source>
</evidence>
<keyword evidence="14" id="KW-1185">Reference proteome</keyword>
<dbReference type="Proteomes" id="UP000094385">
    <property type="component" value="Unassembled WGS sequence"/>
</dbReference>
<dbReference type="STRING" id="675824.A0A1E3QF31"/>
<proteinExistence type="inferred from homology"/>
<comment type="subcellular location">
    <subcellularLocation>
        <location evidence="2">Nucleus</location>
    </subcellularLocation>
</comment>
<dbReference type="InterPro" id="IPR008974">
    <property type="entry name" value="TRAF-like"/>
</dbReference>
<evidence type="ECO:0000256" key="10">
    <source>
        <dbReference type="SAM" id="MobiDB-lite"/>
    </source>
</evidence>
<dbReference type="EC" id="3.4.19.12" evidence="4"/>
<comment type="similarity">
    <text evidence="3">Belongs to the peptidase C19 family.</text>
</comment>
<dbReference type="InterPro" id="IPR029346">
    <property type="entry name" value="USP_C"/>
</dbReference>
<evidence type="ECO:0000256" key="1">
    <source>
        <dbReference type="ARBA" id="ARBA00000707"/>
    </source>
</evidence>
<dbReference type="GO" id="GO:0140492">
    <property type="term" value="F:metal-dependent deubiquitinase activity"/>
    <property type="evidence" value="ECO:0007669"/>
    <property type="project" value="UniProtKB-ARBA"/>
</dbReference>
<dbReference type="InterPro" id="IPR038765">
    <property type="entry name" value="Papain-like_cys_pep_sf"/>
</dbReference>
<evidence type="ECO:0000313" key="13">
    <source>
        <dbReference type="EMBL" id="ODQ75617.1"/>
    </source>
</evidence>
<dbReference type="InterPro" id="IPR028889">
    <property type="entry name" value="USP"/>
</dbReference>
<dbReference type="Pfam" id="PF22486">
    <property type="entry name" value="MATH_2"/>
    <property type="match status" value="1"/>
</dbReference>
<evidence type="ECO:0000256" key="7">
    <source>
        <dbReference type="ARBA" id="ARBA00022801"/>
    </source>
</evidence>
<evidence type="ECO:0000259" key="12">
    <source>
        <dbReference type="PROSITE" id="PS50235"/>
    </source>
</evidence>
<dbReference type="InterPro" id="IPR050164">
    <property type="entry name" value="Peptidase_C19"/>
</dbReference>
<dbReference type="GO" id="GO:0016579">
    <property type="term" value="P:protein deubiquitination"/>
    <property type="evidence" value="ECO:0007669"/>
    <property type="project" value="InterPro"/>
</dbReference>
<dbReference type="AlphaFoldDB" id="A0A1E3QF31"/>
<dbReference type="Gene3D" id="3.90.70.10">
    <property type="entry name" value="Cysteine proteinases"/>
    <property type="match status" value="1"/>
</dbReference>
<dbReference type="GO" id="GO:0004175">
    <property type="term" value="F:endopeptidase activity"/>
    <property type="evidence" value="ECO:0007669"/>
    <property type="project" value="UniProtKB-ARBA"/>
</dbReference>
<dbReference type="FunFam" id="3.90.70.10:FF:000005">
    <property type="entry name" value="Ubiquitin carboxyl-terminal hydrolase 7"/>
    <property type="match status" value="1"/>
</dbReference>
<gene>
    <name evidence="13" type="ORF">LIPSTDRAFT_61222</name>
</gene>
<dbReference type="GO" id="GO:0005829">
    <property type="term" value="C:cytosol"/>
    <property type="evidence" value="ECO:0007669"/>
    <property type="project" value="TreeGrafter"/>
</dbReference>
<dbReference type="Gene3D" id="2.60.210.10">
    <property type="entry name" value="Apoptosis, Tumor Necrosis Factor Receptor Associated Protein 2, Chain A"/>
    <property type="match status" value="1"/>
</dbReference>
<dbReference type="OrthoDB" id="289038at2759"/>
<accession>A0A1E3QF31</accession>
<feature type="domain" description="MATH" evidence="11">
    <location>
        <begin position="57"/>
        <end position="189"/>
    </location>
</feature>
<dbReference type="Pfam" id="PF14533">
    <property type="entry name" value="USP7_C2"/>
    <property type="match status" value="1"/>
</dbReference>
<dbReference type="InterPro" id="IPR001394">
    <property type="entry name" value="Peptidase_C19_UCH"/>
</dbReference>
<keyword evidence="8" id="KW-0788">Thiol protease</keyword>
<dbReference type="InterPro" id="IPR024729">
    <property type="entry name" value="USP7_ICP0-binding_dom"/>
</dbReference>